<proteinExistence type="predicted"/>
<evidence type="ECO:0000313" key="2">
    <source>
        <dbReference type="EMBL" id="MFC7070594.1"/>
    </source>
</evidence>
<reference evidence="2 3" key="1">
    <citation type="journal article" date="2019" name="Int. J. Syst. Evol. Microbiol.">
        <title>The Global Catalogue of Microorganisms (GCM) 10K type strain sequencing project: providing services to taxonomists for standard genome sequencing and annotation.</title>
        <authorList>
            <consortium name="The Broad Institute Genomics Platform"/>
            <consortium name="The Broad Institute Genome Sequencing Center for Infectious Disease"/>
            <person name="Wu L."/>
            <person name="Ma J."/>
        </authorList>
    </citation>
    <scope>NUCLEOTIDE SEQUENCE [LARGE SCALE GENOMIC DNA]</scope>
    <source>
        <strain evidence="2 3">DT31</strain>
    </source>
</reference>
<dbReference type="Gene3D" id="1.10.287.1490">
    <property type="match status" value="1"/>
</dbReference>
<keyword evidence="3" id="KW-1185">Reference proteome</keyword>
<protein>
    <submittedName>
        <fullName evidence="2">Uncharacterized protein</fullName>
    </submittedName>
</protein>
<dbReference type="RefSeq" id="WP_390210816.1">
    <property type="nucleotide sequence ID" value="NZ_JBHTAH010000012.1"/>
</dbReference>
<sequence length="288" mass="31867">MTDISDTIDQLTSRIETLEADRDRLESLADAQADKIDDLEETVEERSTRIEELTDTVENQAATIADLEGTVERLETRVDHRHEKNLELLNETVIGDGGYLLDEQEAWLNDHGSLLEYLVSAGDHTDSTGSNTTVSADVMDRVSHETAKLRRKLHSVADAAGISTEATTEAAAHEDKLNRLLRYGPTDVTDTVYAVHNRARDLLEHAGDWGRKTSDSLGTRITLTASAVKERLSLKRGESLSSTEVRRVFEKLEALASDSPRKVVADTGGRGRNRLVIYLTDAEVERTA</sequence>
<gene>
    <name evidence="2" type="ORF">ACFQL9_13150</name>
</gene>
<evidence type="ECO:0000313" key="3">
    <source>
        <dbReference type="Proteomes" id="UP001596461"/>
    </source>
</evidence>
<comment type="caution">
    <text evidence="2">The sequence shown here is derived from an EMBL/GenBank/DDBJ whole genome shotgun (WGS) entry which is preliminary data.</text>
</comment>
<dbReference type="Proteomes" id="UP001596461">
    <property type="component" value="Unassembled WGS sequence"/>
</dbReference>
<name>A0ABD5WF51_9EURY</name>
<accession>A0ABD5WF51</accession>
<feature type="coiled-coil region" evidence="1">
    <location>
        <begin position="1"/>
        <end position="77"/>
    </location>
</feature>
<evidence type="ECO:0000256" key="1">
    <source>
        <dbReference type="SAM" id="Coils"/>
    </source>
</evidence>
<keyword evidence="1" id="KW-0175">Coiled coil</keyword>
<dbReference type="EMBL" id="JBHTAH010000012">
    <property type="protein sequence ID" value="MFC7070594.1"/>
    <property type="molecule type" value="Genomic_DNA"/>
</dbReference>
<dbReference type="AlphaFoldDB" id="A0ABD5WF51"/>
<organism evidence="2 3">
    <name type="scientific">Halobaculum lipolyticum</name>
    <dbReference type="NCBI Taxonomy" id="3032001"/>
    <lineage>
        <taxon>Archaea</taxon>
        <taxon>Methanobacteriati</taxon>
        <taxon>Methanobacteriota</taxon>
        <taxon>Stenosarchaea group</taxon>
        <taxon>Halobacteria</taxon>
        <taxon>Halobacteriales</taxon>
        <taxon>Haloferacaceae</taxon>
        <taxon>Halobaculum</taxon>
    </lineage>
</organism>